<evidence type="ECO:0008006" key="4">
    <source>
        <dbReference type="Google" id="ProtNLM"/>
    </source>
</evidence>
<sequence length="457" mass="50293">MSGRSSFSRGGRGGKGGRGGGGGQVPLVQNYGSPIIEEYESDEDDEIEADQPMNESRPYTPEGHHESAASAFGSYGGEGSANIVRTPISVEDFPKQKVLNEVKKILEGSYTGPWICYGDVPKPIREQWFREFKRNHTYPPAEESEIQRAFNSRCSVWLTGVFNEARDKNKTVKWISPVHWRDMLGQWASLKFKKKSETNKKNSSSAGCRSSPYCGGSVSQKVRAERLAQKLGRTPFATEIVKDGFQKKETKEWSGPRAQEIAEKVAAEIDRQTQDSEGGKVDENAIFFEVVSPKKGKIFGVDPFTVAALRNGSFPPTSSQQTQYVKAADFEAFKTTVLDKMDQILATRGIGPTNGSTTHSAPNITQGFMSDLHSSMFPTVPSRMTHNLHSQPVPYYPTMYTNGYVSGQQPVSLQPSMPSQVPCQFIPLQNRNSTSLDDTFLNNFLAGNEGGNQGGGE</sequence>
<proteinExistence type="predicted"/>
<evidence type="ECO:0000313" key="3">
    <source>
        <dbReference type="Proteomes" id="UP001152523"/>
    </source>
</evidence>
<dbReference type="EMBL" id="CAMAPF010000046">
    <property type="protein sequence ID" value="CAH9084402.1"/>
    <property type="molecule type" value="Genomic_DNA"/>
</dbReference>
<organism evidence="2 3">
    <name type="scientific">Cuscuta epithymum</name>
    <dbReference type="NCBI Taxonomy" id="186058"/>
    <lineage>
        <taxon>Eukaryota</taxon>
        <taxon>Viridiplantae</taxon>
        <taxon>Streptophyta</taxon>
        <taxon>Embryophyta</taxon>
        <taxon>Tracheophyta</taxon>
        <taxon>Spermatophyta</taxon>
        <taxon>Magnoliopsida</taxon>
        <taxon>eudicotyledons</taxon>
        <taxon>Gunneridae</taxon>
        <taxon>Pentapetalae</taxon>
        <taxon>asterids</taxon>
        <taxon>lamiids</taxon>
        <taxon>Solanales</taxon>
        <taxon>Convolvulaceae</taxon>
        <taxon>Cuscuteae</taxon>
        <taxon>Cuscuta</taxon>
        <taxon>Cuscuta subgen. Cuscuta</taxon>
    </lineage>
</organism>
<comment type="caution">
    <text evidence="2">The sequence shown here is derived from an EMBL/GenBank/DDBJ whole genome shotgun (WGS) entry which is preliminary data.</text>
</comment>
<keyword evidence="3" id="KW-1185">Reference proteome</keyword>
<evidence type="ECO:0000313" key="2">
    <source>
        <dbReference type="EMBL" id="CAH9084402.1"/>
    </source>
</evidence>
<evidence type="ECO:0000256" key="1">
    <source>
        <dbReference type="SAM" id="MobiDB-lite"/>
    </source>
</evidence>
<feature type="compositionally biased region" description="Acidic residues" evidence="1">
    <location>
        <begin position="37"/>
        <end position="49"/>
    </location>
</feature>
<dbReference type="AlphaFoldDB" id="A0AAV0CTP8"/>
<dbReference type="InterPro" id="IPR004252">
    <property type="entry name" value="Probable_transposase_24"/>
</dbReference>
<name>A0AAV0CTP8_9ASTE</name>
<accession>A0AAV0CTP8</accession>
<dbReference type="Pfam" id="PF03004">
    <property type="entry name" value="Transposase_24"/>
    <property type="match status" value="1"/>
</dbReference>
<dbReference type="Proteomes" id="UP001152523">
    <property type="component" value="Unassembled WGS sequence"/>
</dbReference>
<gene>
    <name evidence="2" type="ORF">CEPIT_LOCUS8878</name>
</gene>
<feature type="region of interest" description="Disordered" evidence="1">
    <location>
        <begin position="1"/>
        <end position="74"/>
    </location>
</feature>
<protein>
    <recommendedName>
        <fullName evidence="4">Transposase, Ptta/En/Spm, plant</fullName>
    </recommendedName>
</protein>
<reference evidence="2" key="1">
    <citation type="submission" date="2022-07" db="EMBL/GenBank/DDBJ databases">
        <authorList>
            <person name="Macas J."/>
            <person name="Novak P."/>
            <person name="Neumann P."/>
        </authorList>
    </citation>
    <scope>NUCLEOTIDE SEQUENCE</scope>
</reference>
<feature type="compositionally biased region" description="Gly residues" evidence="1">
    <location>
        <begin position="10"/>
        <end position="24"/>
    </location>
</feature>